<proteinExistence type="predicted"/>
<evidence type="ECO:0000313" key="2">
    <source>
        <dbReference type="Proteomes" id="UP000551616"/>
    </source>
</evidence>
<evidence type="ECO:0000313" key="1">
    <source>
        <dbReference type="EMBL" id="MBA2113707.1"/>
    </source>
</evidence>
<accession>A0A7V9A5X4</accession>
<gene>
    <name evidence="1" type="ORF">HOV93_08580</name>
</gene>
<sequence length="65" mass="7790">MCRLYDQFPVKHLGFTARRAESRHKSFNTLTLVINQIFQQRIIQCFRHTLRSRTAIYCQGAINYK</sequence>
<name>A0A7V9A5X4_9BACT</name>
<comment type="caution">
    <text evidence="1">The sequence shown here is derived from an EMBL/GenBank/DDBJ whole genome shotgun (WGS) entry which is preliminary data.</text>
</comment>
<keyword evidence="2" id="KW-1185">Reference proteome</keyword>
<reference evidence="1 2" key="1">
    <citation type="submission" date="2020-05" db="EMBL/GenBank/DDBJ databases">
        <title>Bremerella alba sp. nov., a novel planctomycete isolated from the surface of the macroalga Fucus spiralis.</title>
        <authorList>
            <person name="Godinho O."/>
            <person name="Botelho R."/>
            <person name="Albuquerque L."/>
            <person name="Wiegand S."/>
            <person name="Da Costa M.S."/>
            <person name="Lobo-Da-Cunha A."/>
            <person name="Jogler C."/>
            <person name="Lage O.M."/>
        </authorList>
    </citation>
    <scope>NUCLEOTIDE SEQUENCE [LARGE SCALE GENOMIC DNA]</scope>
    <source>
        <strain evidence="1 2">FF15</strain>
    </source>
</reference>
<protein>
    <submittedName>
        <fullName evidence="1">Uncharacterized protein</fullName>
    </submittedName>
</protein>
<organism evidence="1 2">
    <name type="scientific">Bremerella alba</name>
    <dbReference type="NCBI Taxonomy" id="980252"/>
    <lineage>
        <taxon>Bacteria</taxon>
        <taxon>Pseudomonadati</taxon>
        <taxon>Planctomycetota</taxon>
        <taxon>Planctomycetia</taxon>
        <taxon>Pirellulales</taxon>
        <taxon>Pirellulaceae</taxon>
        <taxon>Bremerella</taxon>
    </lineage>
</organism>
<dbReference type="AlphaFoldDB" id="A0A7V9A5X4"/>
<dbReference type="EMBL" id="JABRWO010000002">
    <property type="protein sequence ID" value="MBA2113707.1"/>
    <property type="molecule type" value="Genomic_DNA"/>
</dbReference>
<dbReference type="Proteomes" id="UP000551616">
    <property type="component" value="Unassembled WGS sequence"/>
</dbReference>